<organism evidence="1 2">
    <name type="scientific">Rickettsiella grylli</name>
    <dbReference type="NCBI Taxonomy" id="59196"/>
    <lineage>
        <taxon>Bacteria</taxon>
        <taxon>Pseudomonadati</taxon>
        <taxon>Pseudomonadota</taxon>
        <taxon>Gammaproteobacteria</taxon>
        <taxon>Legionellales</taxon>
        <taxon>Coxiellaceae</taxon>
        <taxon>Rickettsiella</taxon>
    </lineage>
</organism>
<name>A8PPH7_9COXI</name>
<accession>A8PPH7</accession>
<sequence length="40" mass="4682">MDKIIMINQVVNVKEIEALIVKRGQFHIYGTLLFIIFVFS</sequence>
<gene>
    <name evidence="1" type="ORF">RICGR_1302</name>
</gene>
<evidence type="ECO:0000313" key="1">
    <source>
        <dbReference type="EMBL" id="EDP46967.1"/>
    </source>
</evidence>
<keyword evidence="2" id="KW-1185">Reference proteome</keyword>
<dbReference type="STRING" id="59196.RICGR_1302"/>
<reference evidence="1" key="1">
    <citation type="submission" date="2006-04" db="EMBL/GenBank/DDBJ databases">
        <authorList>
            <person name="Seshadri R."/>
            <person name="Federici B.A."/>
        </authorList>
    </citation>
    <scope>NUCLEOTIDE SEQUENCE [LARGE SCALE GENOMIC DNA]</scope>
</reference>
<reference evidence="1" key="2">
    <citation type="submission" date="2007-10" db="EMBL/GenBank/DDBJ databases">
        <authorList>
            <person name="Myers G.S."/>
        </authorList>
    </citation>
    <scope>NUCLEOTIDE SEQUENCE [LARGE SCALE GENOMIC DNA]</scope>
</reference>
<evidence type="ECO:0000313" key="2">
    <source>
        <dbReference type="Proteomes" id="UP000054075"/>
    </source>
</evidence>
<protein>
    <submittedName>
        <fullName evidence="1">Uncharacterized protein</fullName>
    </submittedName>
</protein>
<dbReference type="Proteomes" id="UP000054075">
    <property type="component" value="Unassembled WGS sequence"/>
</dbReference>
<dbReference type="EMBL" id="AAQJ02000001">
    <property type="protein sequence ID" value="EDP46967.1"/>
    <property type="molecule type" value="Genomic_DNA"/>
</dbReference>
<dbReference type="AlphaFoldDB" id="A8PPH7"/>
<comment type="caution">
    <text evidence="1">The sequence shown here is derived from an EMBL/GenBank/DDBJ whole genome shotgun (WGS) entry which is preliminary data.</text>
</comment>
<proteinExistence type="predicted"/>